<accession>A0ABW6BM82</accession>
<keyword evidence="2" id="KW-1185">Reference proteome</keyword>
<dbReference type="InterPro" id="IPR031977">
    <property type="entry name" value="DUF4783"/>
</dbReference>
<dbReference type="Gene3D" id="3.10.450.50">
    <property type="match status" value="1"/>
</dbReference>
<organism evidence="1 2">
    <name type="scientific">Sphingobacterium bambusae</name>
    <dbReference type="NCBI Taxonomy" id="662858"/>
    <lineage>
        <taxon>Bacteria</taxon>
        <taxon>Pseudomonadati</taxon>
        <taxon>Bacteroidota</taxon>
        <taxon>Sphingobacteriia</taxon>
        <taxon>Sphingobacteriales</taxon>
        <taxon>Sphingobacteriaceae</taxon>
        <taxon>Sphingobacterium</taxon>
    </lineage>
</organism>
<sequence length="142" mass="16080">MQGNLWSKGLMCSTCSGVLIGLLLLFYMPAYAWSTSFDEVVNEITMGLKTGNAKKVSSTFAGTVNLSVKRDEGSYTKFQAELLLDEFFRSNKIEQLKELQRVNNSSNSYIVFSLKSNKSTYRVFVKLAQTNTKFQVVEMRLE</sequence>
<dbReference type="RefSeq" id="WP_320183304.1">
    <property type="nucleotide sequence ID" value="NZ_CP138332.1"/>
</dbReference>
<dbReference type="Pfam" id="PF16022">
    <property type="entry name" value="DUF4783"/>
    <property type="match status" value="1"/>
</dbReference>
<dbReference type="Proteomes" id="UP001597525">
    <property type="component" value="Unassembled WGS sequence"/>
</dbReference>
<comment type="caution">
    <text evidence="1">The sequence shown here is derived from an EMBL/GenBank/DDBJ whole genome shotgun (WGS) entry which is preliminary data.</text>
</comment>
<evidence type="ECO:0000313" key="1">
    <source>
        <dbReference type="EMBL" id="MFD2969815.1"/>
    </source>
</evidence>
<proteinExistence type="predicted"/>
<protein>
    <submittedName>
        <fullName evidence="1">DUF4783 domain-containing protein</fullName>
    </submittedName>
</protein>
<name>A0ABW6BM82_9SPHI</name>
<reference evidence="2" key="1">
    <citation type="journal article" date="2019" name="Int. J. Syst. Evol. Microbiol.">
        <title>The Global Catalogue of Microorganisms (GCM) 10K type strain sequencing project: providing services to taxonomists for standard genome sequencing and annotation.</title>
        <authorList>
            <consortium name="The Broad Institute Genomics Platform"/>
            <consortium name="The Broad Institute Genome Sequencing Center for Infectious Disease"/>
            <person name="Wu L."/>
            <person name="Ma J."/>
        </authorList>
    </citation>
    <scope>NUCLEOTIDE SEQUENCE [LARGE SCALE GENOMIC DNA]</scope>
    <source>
        <strain evidence="2">KCTC 22814</strain>
    </source>
</reference>
<dbReference type="EMBL" id="JBHUPB010000015">
    <property type="protein sequence ID" value="MFD2969815.1"/>
    <property type="molecule type" value="Genomic_DNA"/>
</dbReference>
<gene>
    <name evidence="1" type="ORF">ACFS7Y_20675</name>
</gene>
<evidence type="ECO:0000313" key="2">
    <source>
        <dbReference type="Proteomes" id="UP001597525"/>
    </source>
</evidence>